<dbReference type="RefSeq" id="XP_021546730.1">
    <property type="nucleotide sequence ID" value="XM_021691055.1"/>
</dbReference>
<reference evidence="4" key="1">
    <citation type="submission" date="2025-08" db="UniProtKB">
        <authorList>
            <consortium name="RefSeq"/>
        </authorList>
    </citation>
    <scope>IDENTIFICATION</scope>
    <source>
        <tissue evidence="4">Blood</tissue>
    </source>
</reference>
<organism evidence="3 4">
    <name type="scientific">Neomonachus schauinslandi</name>
    <name type="common">Hawaiian monk seal</name>
    <name type="synonym">Monachus schauinslandi</name>
    <dbReference type="NCBI Taxonomy" id="29088"/>
    <lineage>
        <taxon>Eukaryota</taxon>
        <taxon>Metazoa</taxon>
        <taxon>Chordata</taxon>
        <taxon>Craniata</taxon>
        <taxon>Vertebrata</taxon>
        <taxon>Euteleostomi</taxon>
        <taxon>Mammalia</taxon>
        <taxon>Eutheria</taxon>
        <taxon>Laurasiatheria</taxon>
        <taxon>Carnivora</taxon>
        <taxon>Caniformia</taxon>
        <taxon>Pinnipedia</taxon>
        <taxon>Phocidae</taxon>
        <taxon>Monachinae</taxon>
        <taxon>Monachini</taxon>
        <taxon>Neomonachus</taxon>
    </lineage>
</organism>
<feature type="signal peptide" evidence="2">
    <location>
        <begin position="1"/>
        <end position="18"/>
    </location>
</feature>
<dbReference type="GeneID" id="110581278"/>
<keyword evidence="3" id="KW-1185">Reference proteome</keyword>
<dbReference type="Proteomes" id="UP000248481">
    <property type="component" value="Chromosome 13"/>
</dbReference>
<proteinExistence type="inferred from homology"/>
<dbReference type="InterPro" id="IPR012674">
    <property type="entry name" value="Calycin"/>
</dbReference>
<dbReference type="AlphaFoldDB" id="A0A2Y9HAF2"/>
<feature type="chain" id="PRO_5015900008" evidence="2">
    <location>
        <begin position="19"/>
        <end position="170"/>
    </location>
</feature>
<accession>A0A2Y9HAF2</accession>
<dbReference type="SUPFAM" id="SSF50814">
    <property type="entry name" value="Lipocalins"/>
    <property type="match status" value="1"/>
</dbReference>
<sequence>MNTPWLVLVLALLGGPHALHTGPRDPNIDENMVNGDWFSIAQASDEPKLLWKDSHMMFFVRKIHVTLKTIEFHLYRRFADAGHNMIFLEEVDPSSLPHLLHPQPLAQETVVVNLLSRTPTASCDVMQKFRNDCKSHGISPANIINLTRTGSSPFLETFPGVSNKGLPLRD</sequence>
<dbReference type="InterPro" id="IPR002345">
    <property type="entry name" value="Lipocalin"/>
</dbReference>
<dbReference type="PANTHER" id="PTHR11430:SF70">
    <property type="entry name" value="UTEROCALIN"/>
    <property type="match status" value="1"/>
</dbReference>
<gene>
    <name evidence="4" type="primary">LOC110581278</name>
</gene>
<evidence type="ECO:0000256" key="2">
    <source>
        <dbReference type="SAM" id="SignalP"/>
    </source>
</evidence>
<dbReference type="GO" id="GO:0005615">
    <property type="term" value="C:extracellular space"/>
    <property type="evidence" value="ECO:0007669"/>
    <property type="project" value="TreeGrafter"/>
</dbReference>
<dbReference type="InParanoid" id="A0A2Y9HAF2"/>
<comment type="similarity">
    <text evidence="1">Belongs to the calycin superfamily. Lipocalin family.</text>
</comment>
<dbReference type="GO" id="GO:0036094">
    <property type="term" value="F:small molecule binding"/>
    <property type="evidence" value="ECO:0007669"/>
    <property type="project" value="InterPro"/>
</dbReference>
<evidence type="ECO:0000313" key="3">
    <source>
        <dbReference type="Proteomes" id="UP000248481"/>
    </source>
</evidence>
<dbReference type="PANTHER" id="PTHR11430">
    <property type="entry name" value="LIPOCALIN"/>
    <property type="match status" value="1"/>
</dbReference>
<dbReference type="KEGG" id="nsu:110581278"/>
<evidence type="ECO:0000256" key="1">
    <source>
        <dbReference type="ARBA" id="ARBA00006889"/>
    </source>
</evidence>
<name>A0A2Y9HAF2_NEOSC</name>
<dbReference type="Gene3D" id="2.40.128.20">
    <property type="match status" value="2"/>
</dbReference>
<protein>
    <submittedName>
        <fullName evidence="4">Uterocalin-like</fullName>
    </submittedName>
</protein>
<evidence type="ECO:0000313" key="4">
    <source>
        <dbReference type="RefSeq" id="XP_021546730.1"/>
    </source>
</evidence>
<keyword evidence="2" id="KW-0732">Signal</keyword>